<evidence type="ECO:0000313" key="2">
    <source>
        <dbReference type="EMBL" id="KFF31463.1"/>
    </source>
</evidence>
<evidence type="ECO:0000313" key="3">
    <source>
        <dbReference type="Proteomes" id="UP000028730"/>
    </source>
</evidence>
<proteinExistence type="predicted"/>
<name>A0A080N2Z8_9BIFI</name>
<dbReference type="InterPro" id="IPR049713">
    <property type="entry name" value="Pr6Pr-like"/>
</dbReference>
<keyword evidence="1" id="KW-0472">Membrane</keyword>
<feature type="transmembrane region" description="Helical" evidence="1">
    <location>
        <begin position="180"/>
        <end position="201"/>
    </location>
</feature>
<feature type="transmembrane region" description="Helical" evidence="1">
    <location>
        <begin position="37"/>
        <end position="58"/>
    </location>
</feature>
<feature type="transmembrane region" description="Helical" evidence="1">
    <location>
        <begin position="132"/>
        <end position="152"/>
    </location>
</feature>
<dbReference type="eggNOG" id="COG2141">
    <property type="taxonomic scope" value="Bacteria"/>
</dbReference>
<gene>
    <name evidence="2" type="ORF">BBOMB_0825</name>
</gene>
<dbReference type="AlphaFoldDB" id="A0A080N2Z8"/>
<dbReference type="EMBL" id="ATLK01000001">
    <property type="protein sequence ID" value="KFF31463.1"/>
    <property type="molecule type" value="Genomic_DNA"/>
</dbReference>
<feature type="transmembrane region" description="Helical" evidence="1">
    <location>
        <begin position="65"/>
        <end position="86"/>
    </location>
</feature>
<evidence type="ECO:0000256" key="1">
    <source>
        <dbReference type="SAM" id="Phobius"/>
    </source>
</evidence>
<keyword evidence="1" id="KW-0812">Transmembrane</keyword>
<dbReference type="NCBIfam" id="NF038065">
    <property type="entry name" value="Pr6Pr"/>
    <property type="match status" value="1"/>
</dbReference>
<comment type="caution">
    <text evidence="2">The sequence shown here is derived from an EMBL/GenBank/DDBJ whole genome shotgun (WGS) entry which is preliminary data.</text>
</comment>
<sequence length="212" mass="24032">MLSGMKYFVSVYRFVIAFLCLAWTSVAWTTTSYWVYFTYQSNFVLGLVMLWAAIALLIDGNQPPAWLKGVLTLYIMVTGIIATVLLPPPNPATAKYVFGIVTNLILHKVVPIMASVDFLLFDPHRRFKWHYVFSWLIYFPLYLAFILIRAALWPHSGPEPHGNPYPYGFIDLPKIGLEQLVVNCAGCVVFFIVLGLLLFLIDRILPSKPLVG</sequence>
<reference evidence="2 3" key="1">
    <citation type="journal article" date="2014" name="Appl. Environ. Microbiol.">
        <title>Genomic encyclopedia of type strains of the genus Bifidobacterium.</title>
        <authorList>
            <person name="Milani C."/>
            <person name="Lugli G.A."/>
            <person name="Duranti S."/>
            <person name="Turroni F."/>
            <person name="Bottacini F."/>
            <person name="Mangifesta M."/>
            <person name="Sanchez B."/>
            <person name="Viappiani A."/>
            <person name="Mancabelli L."/>
            <person name="Taminiau B."/>
            <person name="Delcenserie V."/>
            <person name="Barrangou R."/>
            <person name="Margolles A."/>
            <person name="van Sinderen D."/>
            <person name="Ventura M."/>
        </authorList>
    </citation>
    <scope>NUCLEOTIDE SEQUENCE [LARGE SCALE GENOMIC DNA]</scope>
    <source>
        <strain evidence="2 3">DSM 19703</strain>
    </source>
</reference>
<organism evidence="2 3">
    <name type="scientific">Bifidobacterium bombi DSM 19703</name>
    <dbReference type="NCBI Taxonomy" id="1341695"/>
    <lineage>
        <taxon>Bacteria</taxon>
        <taxon>Bacillati</taxon>
        <taxon>Actinomycetota</taxon>
        <taxon>Actinomycetes</taxon>
        <taxon>Bifidobacteriales</taxon>
        <taxon>Bifidobacteriaceae</taxon>
        <taxon>Bifidobacterium</taxon>
    </lineage>
</organism>
<dbReference type="STRING" id="1341695.BBOMB_0825"/>
<protein>
    <submittedName>
        <fullName evidence="2">Putative membrane protein</fullName>
    </submittedName>
</protein>
<accession>A0A080N2Z8</accession>
<dbReference type="Proteomes" id="UP000028730">
    <property type="component" value="Unassembled WGS sequence"/>
</dbReference>
<keyword evidence="3" id="KW-1185">Reference proteome</keyword>
<keyword evidence="1" id="KW-1133">Transmembrane helix</keyword>
<feature type="transmembrane region" description="Helical" evidence="1">
    <location>
        <begin position="98"/>
        <end position="120"/>
    </location>
</feature>